<dbReference type="OrthoDB" id="196165at2759"/>
<dbReference type="InterPro" id="IPR001849">
    <property type="entry name" value="PH_domain"/>
</dbReference>
<dbReference type="PROSITE" id="PS50003">
    <property type="entry name" value="PH_DOMAIN"/>
    <property type="match status" value="1"/>
</dbReference>
<dbReference type="GO" id="GO:0016301">
    <property type="term" value="F:kinase activity"/>
    <property type="evidence" value="ECO:0007669"/>
    <property type="project" value="UniProtKB-KW"/>
</dbReference>
<sequence>MAHLKLDTLHVQRSPRGSRRSSPSSGRSSACSSGSFSPVPIIPIIAISHDGDESESESEIETEPARLFQRRMSTKCTNNLAAVIKEGFLLKHTWSFQRWRRRYFRLKRNMLFYAKDEKVRLILIKCEFYQKTNANVPVSKYMGTNMLLTKPWHYPFCHSLFYSTSLHK</sequence>
<protein>
    <submittedName>
        <fullName evidence="3">Diacylglycerol kinase eta</fullName>
    </submittedName>
</protein>
<dbReference type="SUPFAM" id="SSF50729">
    <property type="entry name" value="PH domain-like"/>
    <property type="match status" value="1"/>
</dbReference>
<proteinExistence type="predicted"/>
<dbReference type="InterPro" id="IPR011993">
    <property type="entry name" value="PH-like_dom_sf"/>
</dbReference>
<gene>
    <name evidence="3" type="primary">LOC108041523</name>
</gene>
<organism evidence="3">
    <name type="scientific">Drosophila rhopaloa</name>
    <name type="common">Fruit fly</name>
    <dbReference type="NCBI Taxonomy" id="1041015"/>
    <lineage>
        <taxon>Eukaryota</taxon>
        <taxon>Metazoa</taxon>
        <taxon>Ecdysozoa</taxon>
        <taxon>Arthropoda</taxon>
        <taxon>Hexapoda</taxon>
        <taxon>Insecta</taxon>
        <taxon>Pterygota</taxon>
        <taxon>Neoptera</taxon>
        <taxon>Endopterygota</taxon>
        <taxon>Diptera</taxon>
        <taxon>Brachycera</taxon>
        <taxon>Muscomorpha</taxon>
        <taxon>Ephydroidea</taxon>
        <taxon>Drosophilidae</taxon>
        <taxon>Drosophila</taxon>
        <taxon>Sophophora</taxon>
    </lineage>
</organism>
<feature type="compositionally biased region" description="Low complexity" evidence="1">
    <location>
        <begin position="20"/>
        <end position="36"/>
    </location>
</feature>
<keyword evidence="3" id="KW-0418">Kinase</keyword>
<evidence type="ECO:0000259" key="2">
    <source>
        <dbReference type="PROSITE" id="PS50003"/>
    </source>
</evidence>
<dbReference type="Gene3D" id="2.30.29.30">
    <property type="entry name" value="Pleckstrin-homology domain (PH domain)/Phosphotyrosine-binding domain (PTB)"/>
    <property type="match status" value="1"/>
</dbReference>
<dbReference type="AlphaFoldDB" id="A0A6P4EIY6"/>
<feature type="domain" description="PH" evidence="2">
    <location>
        <begin position="82"/>
        <end position="168"/>
    </location>
</feature>
<accession>A0A6P4EIY6</accession>
<dbReference type="RefSeq" id="XP_016974943.1">
    <property type="nucleotide sequence ID" value="XM_017119454.1"/>
</dbReference>
<name>A0A6P4EIY6_DRORH</name>
<evidence type="ECO:0000313" key="3">
    <source>
        <dbReference type="RefSeq" id="XP_016974943.1"/>
    </source>
</evidence>
<feature type="compositionally biased region" description="Basic and acidic residues" evidence="1">
    <location>
        <begin position="1"/>
        <end position="10"/>
    </location>
</feature>
<evidence type="ECO:0000256" key="1">
    <source>
        <dbReference type="SAM" id="MobiDB-lite"/>
    </source>
</evidence>
<reference evidence="3" key="1">
    <citation type="submission" date="2025-08" db="UniProtKB">
        <authorList>
            <consortium name="RefSeq"/>
        </authorList>
    </citation>
    <scope>IDENTIFICATION</scope>
</reference>
<keyword evidence="3" id="KW-0808">Transferase</keyword>
<feature type="region of interest" description="Disordered" evidence="1">
    <location>
        <begin position="1"/>
        <end position="36"/>
    </location>
</feature>